<keyword evidence="4" id="KW-1185">Reference proteome</keyword>
<feature type="transmembrane region" description="Helical" evidence="2">
    <location>
        <begin position="370"/>
        <end position="393"/>
    </location>
</feature>
<dbReference type="OMA" id="RCHEEIC"/>
<keyword evidence="2" id="KW-0472">Membrane</keyword>
<dbReference type="OrthoDB" id="409136at2759"/>
<reference evidence="3 4" key="1">
    <citation type="submission" date="2018-02" db="EMBL/GenBank/DDBJ databases">
        <title>Fusarium culmorum secondary metabolites in fungal-bacterial-plant interactions.</title>
        <authorList>
            <person name="Schmidt R."/>
        </authorList>
    </citation>
    <scope>NUCLEOTIDE SEQUENCE [LARGE SCALE GENOMIC DNA]</scope>
    <source>
        <strain evidence="3 4">PV</strain>
    </source>
</reference>
<dbReference type="AlphaFoldDB" id="A0A2T4H5V3"/>
<keyword evidence="2" id="KW-0812">Transmembrane</keyword>
<feature type="region of interest" description="Disordered" evidence="1">
    <location>
        <begin position="129"/>
        <end position="209"/>
    </location>
</feature>
<evidence type="ECO:0000313" key="4">
    <source>
        <dbReference type="Proteomes" id="UP000241587"/>
    </source>
</evidence>
<organism evidence="3 4">
    <name type="scientific">Fusarium culmorum</name>
    <dbReference type="NCBI Taxonomy" id="5516"/>
    <lineage>
        <taxon>Eukaryota</taxon>
        <taxon>Fungi</taxon>
        <taxon>Dikarya</taxon>
        <taxon>Ascomycota</taxon>
        <taxon>Pezizomycotina</taxon>
        <taxon>Sordariomycetes</taxon>
        <taxon>Hypocreomycetidae</taxon>
        <taxon>Hypocreales</taxon>
        <taxon>Nectriaceae</taxon>
        <taxon>Fusarium</taxon>
    </lineage>
</organism>
<comment type="caution">
    <text evidence="3">The sequence shown here is derived from an EMBL/GenBank/DDBJ whole genome shotgun (WGS) entry which is preliminary data.</text>
</comment>
<sequence>MTVGKAFDSYKYNLDEFLHSRKLENDYQKVPEPPMVRSRDLRPTIVGSQEAPELGAEDPLIILAETSPTAVTASHYARQVARGVSWLMKITRPRVKKGYCRLGWTCDCVFQLYADFIVLDEEKFEQFAESLQEPPPVGSQGGITNAQGSQGSSSAKKGSPNANQDSPNTSSHPVSSSTTRPSGTNTPSKVAPPPGSGKGQRDYSTESPESKSKYLAICVQTGPIYTTLEEVDTSNFTTDATLLNQMKSVYIRIRGRWTKYNSLFITVGLEFVKFSLWNQKHGYASTCDRPDSVPPKTKLEYDYDPKPLDFLPPMPAQVFLHYPDHGEDGWNKLRYLWLPKIPVRRIKRIIEGDEASYGWGIHIIEGLNRWAIFILFLIALFGSALAAILWSVIHTDIQGGTGLGQLIIALSSAMLTACVLGLGYF</sequence>
<gene>
    <name evidence="3" type="ORF">FCULG_00011273</name>
</gene>
<feature type="compositionally biased region" description="Low complexity" evidence="1">
    <location>
        <begin position="166"/>
        <end position="182"/>
    </location>
</feature>
<dbReference type="Proteomes" id="UP000241587">
    <property type="component" value="Unassembled WGS sequence"/>
</dbReference>
<feature type="compositionally biased region" description="Basic and acidic residues" evidence="1">
    <location>
        <begin position="199"/>
        <end position="209"/>
    </location>
</feature>
<feature type="compositionally biased region" description="Low complexity" evidence="1">
    <location>
        <begin position="146"/>
        <end position="159"/>
    </location>
</feature>
<evidence type="ECO:0000256" key="2">
    <source>
        <dbReference type="SAM" id="Phobius"/>
    </source>
</evidence>
<keyword evidence="2" id="KW-1133">Transmembrane helix</keyword>
<dbReference type="EMBL" id="PVEM01000002">
    <property type="protein sequence ID" value="PTD11173.1"/>
    <property type="molecule type" value="Genomic_DNA"/>
</dbReference>
<proteinExistence type="predicted"/>
<evidence type="ECO:0000313" key="3">
    <source>
        <dbReference type="EMBL" id="PTD11173.1"/>
    </source>
</evidence>
<feature type="transmembrane region" description="Helical" evidence="2">
    <location>
        <begin position="405"/>
        <end position="424"/>
    </location>
</feature>
<accession>A0A2T4H5V3</accession>
<name>A0A2T4H5V3_FUSCU</name>
<protein>
    <submittedName>
        <fullName evidence="3">Uncharacterized protein</fullName>
    </submittedName>
</protein>
<evidence type="ECO:0000256" key="1">
    <source>
        <dbReference type="SAM" id="MobiDB-lite"/>
    </source>
</evidence>